<gene>
    <name evidence="2" type="ORF">EZS27_019863</name>
</gene>
<dbReference type="Gene3D" id="3.40.50.300">
    <property type="entry name" value="P-loop containing nucleotide triphosphate hydrolases"/>
    <property type="match status" value="1"/>
</dbReference>
<name>A0A5J4RDH4_9ZZZZ</name>
<evidence type="ECO:0000256" key="1">
    <source>
        <dbReference type="SAM" id="MobiDB-lite"/>
    </source>
</evidence>
<organism evidence="2">
    <name type="scientific">termite gut metagenome</name>
    <dbReference type="NCBI Taxonomy" id="433724"/>
    <lineage>
        <taxon>unclassified sequences</taxon>
        <taxon>metagenomes</taxon>
        <taxon>organismal metagenomes</taxon>
    </lineage>
</organism>
<dbReference type="InterPro" id="IPR008571">
    <property type="entry name" value="HerA-like"/>
</dbReference>
<proteinExistence type="predicted"/>
<dbReference type="SUPFAM" id="SSF52540">
    <property type="entry name" value="P-loop containing nucleoside triphosphate hydrolases"/>
    <property type="match status" value="1"/>
</dbReference>
<dbReference type="PANTHER" id="PTHR42957">
    <property type="entry name" value="HELICASE MJ1565-RELATED"/>
    <property type="match status" value="1"/>
</dbReference>
<protein>
    <recommendedName>
        <fullName evidence="3">ATP-binding protein</fullName>
    </recommendedName>
</protein>
<feature type="non-terminal residue" evidence="2">
    <location>
        <position position="1"/>
    </location>
</feature>
<dbReference type="EMBL" id="SNRY01001359">
    <property type="protein sequence ID" value="KAA6331534.1"/>
    <property type="molecule type" value="Genomic_DNA"/>
</dbReference>
<feature type="compositionally biased region" description="Basic and acidic residues" evidence="1">
    <location>
        <begin position="1212"/>
        <end position="1235"/>
    </location>
</feature>
<comment type="caution">
    <text evidence="2">The sequence shown here is derived from an EMBL/GenBank/DDBJ whole genome shotgun (WGS) entry which is preliminary data.</text>
</comment>
<evidence type="ECO:0008006" key="3">
    <source>
        <dbReference type="Google" id="ProtNLM"/>
    </source>
</evidence>
<dbReference type="InterPro" id="IPR027417">
    <property type="entry name" value="P-loop_NTPase"/>
</dbReference>
<sequence>TNKSFLTEIFEYLKIQKIGPIQYVYFLLEIEANSYSPEAIGNALYFLALIPDSKLIKDYAQIRQRLMFNLKCIETLADFSRTISDRITELPIELKTIQSEIARFLKAETDLKNKADICRKLAEDYPNLNFEYWPIPDIENKQEILVSVDSTSSKNFKEKDGDYTLNVVPGKTAKVILTISTNPAPKDFKELKSFRIVLWAIDGWSQVLEVKKAKVTEGPKNFRKVTIELSENVVEEGSYFFRVFAEDENGAILNTHDTFRNMSIEDQFKQQQELTREEFQYRHQVKYSSDSEDFYINIGQEDEIEGESTQRKDKLDNALQAFFRYRIEQLRNNHEPDVPQLINESGVFLKDFHNSLQGTYYLKYSSNHNYQINISKKLYDMEHCFLKYAGTLGRIEAVLGSNPTDTQYQSLQFIPFEANHLIPESLLKQRACLYEAIQKSASASGGVFETYDLFNHIDLIRDYIVAFEQWTRSLKNNLSNHSTENEEQQHEIRNVLIEIQNIDIVTIQTKLPDGKDISVKLIPPLHPLRLVWFLNLLDLFTEWENKTRENASYKWSKNLDKIFLRDMIPENGALALADTFNSEYYQYSGELTFGWGLYTRSVQKEDDTFASNSRQIKIYLSTLLNISNEYRIDADVNQTLIMRHLKNYIAQHPYTETLVINLFNVGDAYVFTNALIELEKQSEFKKLKYELRLFSEDDVIQPGEALRYLLNPESNIISEEAEVFSQPSKNRLFPKLRFSINKVSDFINHAKEYGAHLSFLINPFPVKTILVRPIANRKSFFFHSLINKQVVLVSERGNNISWNKYYSENHAGEDFASTTVDLFANMQAFVANTIAVGDTQSVLATGLELKEQDKFLLSFIHDVSDWVITFDKNMGPEIFDLPGKPGEIPFLLDFIPGQELTGISSYLTTRPTSEIIGLLGPHFAEFGIDLRTDEDTLKILLEDLRTVSSSLILQLNSSENKAFEVLGTAFTKRVLDKKGILENAFLIPIDLHKDLFEQLPSENKKRADNLLVNIETETRTITFSVIEIKCRTSIGESERSHLIETMQAQIANTIEALCFHFDTTYQNPDRLDRELKILELKSLLEFYINRAARYNQLLPQTQLIYLNFLESLNEGYDIQFKKLGIIYDFSQEEPQHKEIFDDNTTFFRFGKSVISDILDPNSDLNTSRLEGHKNDIEFRSFFDKRKISPYVENILSGSNSVTEPAVTYVTPESKDNSENNKEEDKNPKSPLHSEEQEPPEITMLPVDQVVDLIAPPYDIMIGKSSESGQYGILGKVSANKKTIALDLSETNTISLFGVQGAGKSYTIGTISEMVLKQFDKVNYLPGALAGVIFHYSESMDYAPEFTSMIRQNDKQSELLKLKNEYGAEPSSIDDVVILIPRDKVEERKSEYPSVSVCSISFNSNELNVQDWMFLLGAIGNDSTYIKQLKSIMRGMRTNITLEGLRNSVANSSLLSNSQKILAEQRIQFASEYIDDNFELRDLLKPGRLIIVDLRDEFIEKDEALGLFVVMLNIFSSKKTIDNQSFNKFIVFDEAHKYMDNKDLTRSIVTAIREMRHKGVSIMIASQDPPSLPNEIIELSSVVLLHKFNSPQWLKHIQKSVAQLASLTPADLSSLSPGEAFLWATKSTDKPLTNRPVKISTRPRVTKHGGETIKAI</sequence>
<feature type="region of interest" description="Disordered" evidence="1">
    <location>
        <begin position="1209"/>
        <end position="1244"/>
    </location>
</feature>
<accession>A0A5J4RDH4</accession>
<dbReference type="PANTHER" id="PTHR42957:SF1">
    <property type="entry name" value="HELICASE MJ1565-RELATED"/>
    <property type="match status" value="1"/>
</dbReference>
<reference evidence="2" key="1">
    <citation type="submission" date="2019-03" db="EMBL/GenBank/DDBJ databases">
        <title>Single cell metagenomics reveals metabolic interactions within the superorganism composed of flagellate Streblomastix strix and complex community of Bacteroidetes bacteria on its surface.</title>
        <authorList>
            <person name="Treitli S.C."/>
            <person name="Kolisko M."/>
            <person name="Husnik F."/>
            <person name="Keeling P."/>
            <person name="Hampl V."/>
        </authorList>
    </citation>
    <scope>NUCLEOTIDE SEQUENCE</scope>
    <source>
        <strain evidence="2">STM</strain>
    </source>
</reference>
<evidence type="ECO:0000313" key="2">
    <source>
        <dbReference type="EMBL" id="KAA6331534.1"/>
    </source>
</evidence>